<evidence type="ECO:0000256" key="1">
    <source>
        <dbReference type="SAM" id="SignalP"/>
    </source>
</evidence>
<evidence type="ECO:0000259" key="2">
    <source>
        <dbReference type="Pfam" id="PF23071"/>
    </source>
</evidence>
<dbReference type="EMBL" id="JACSDZ010000002">
    <property type="protein sequence ID" value="KAF7415121.1"/>
    <property type="molecule type" value="Genomic_DNA"/>
</dbReference>
<proteinExistence type="predicted"/>
<organism evidence="3 4">
    <name type="scientific">Vespula germanica</name>
    <name type="common">German yellow jacket</name>
    <name type="synonym">Paravespula germanica</name>
    <dbReference type="NCBI Taxonomy" id="30212"/>
    <lineage>
        <taxon>Eukaryota</taxon>
        <taxon>Metazoa</taxon>
        <taxon>Ecdysozoa</taxon>
        <taxon>Arthropoda</taxon>
        <taxon>Hexapoda</taxon>
        <taxon>Insecta</taxon>
        <taxon>Pterygota</taxon>
        <taxon>Neoptera</taxon>
        <taxon>Endopterygota</taxon>
        <taxon>Hymenoptera</taxon>
        <taxon>Apocrita</taxon>
        <taxon>Aculeata</taxon>
        <taxon>Vespoidea</taxon>
        <taxon>Vespidae</taxon>
        <taxon>Vespinae</taxon>
        <taxon>Vespula</taxon>
    </lineage>
</organism>
<accession>A0A834U3G7</accession>
<dbReference type="InterPro" id="IPR055472">
    <property type="entry name" value="DUF7044"/>
</dbReference>
<dbReference type="AlphaFoldDB" id="A0A834U3G7"/>
<evidence type="ECO:0000313" key="3">
    <source>
        <dbReference type="EMBL" id="KAF7415121.1"/>
    </source>
</evidence>
<feature type="domain" description="DUF7044" evidence="2">
    <location>
        <begin position="69"/>
        <end position="156"/>
    </location>
</feature>
<name>A0A834U3G7_VESGE</name>
<keyword evidence="4" id="KW-1185">Reference proteome</keyword>
<evidence type="ECO:0000313" key="4">
    <source>
        <dbReference type="Proteomes" id="UP000617340"/>
    </source>
</evidence>
<comment type="caution">
    <text evidence="3">The sequence shown here is derived from an EMBL/GenBank/DDBJ whole genome shotgun (WGS) entry which is preliminary data.</text>
</comment>
<sequence>MPEQSSSFSAFLFAVLVALLRALCTAELGGLRFLRTKPTRSHNSGDPVLHNSLISSEVLQDYDPQFMVGCYFPAEYQGEFVTQVSGKDSSIGTTNEPIQYSAINITYNAIPVWGYCRRRVGENVLLMDRMPQCRLRFVWDENSLEHCQTRVHCISRLEVNSVETIRLLRAKEQWRFARSIQTSPPPPTSLPSPSTHCILSILRINVDSIPVPTSYEEVFGETRDPSGEREKEVG</sequence>
<feature type="signal peptide" evidence="1">
    <location>
        <begin position="1"/>
        <end position="26"/>
    </location>
</feature>
<dbReference type="Pfam" id="PF23071">
    <property type="entry name" value="DUF7044"/>
    <property type="match status" value="1"/>
</dbReference>
<gene>
    <name evidence="3" type="ORF">HZH68_003610</name>
</gene>
<dbReference type="Proteomes" id="UP000617340">
    <property type="component" value="Unassembled WGS sequence"/>
</dbReference>
<protein>
    <recommendedName>
        <fullName evidence="2">DUF7044 domain-containing protein</fullName>
    </recommendedName>
</protein>
<keyword evidence="1" id="KW-0732">Signal</keyword>
<reference evidence="3" key="1">
    <citation type="journal article" date="2020" name="G3 (Bethesda)">
        <title>High-Quality Assemblies for Three Invasive Social Wasps from the &lt;i&gt;Vespula&lt;/i&gt; Genus.</title>
        <authorList>
            <person name="Harrop T.W.R."/>
            <person name="Guhlin J."/>
            <person name="McLaughlin G.M."/>
            <person name="Permina E."/>
            <person name="Stockwell P."/>
            <person name="Gilligan J."/>
            <person name="Le Lec M.F."/>
            <person name="Gruber M.A.M."/>
            <person name="Quinn O."/>
            <person name="Lovegrove M."/>
            <person name="Duncan E.J."/>
            <person name="Remnant E.J."/>
            <person name="Van Eeckhoven J."/>
            <person name="Graham B."/>
            <person name="Knapp R.A."/>
            <person name="Langford K.W."/>
            <person name="Kronenberg Z."/>
            <person name="Press M.O."/>
            <person name="Eacker S.M."/>
            <person name="Wilson-Rankin E.E."/>
            <person name="Purcell J."/>
            <person name="Lester P.J."/>
            <person name="Dearden P.K."/>
        </authorList>
    </citation>
    <scope>NUCLEOTIDE SEQUENCE</scope>
    <source>
        <strain evidence="3">Linc-1</strain>
    </source>
</reference>
<feature type="chain" id="PRO_5032903641" description="DUF7044 domain-containing protein" evidence="1">
    <location>
        <begin position="27"/>
        <end position="234"/>
    </location>
</feature>